<dbReference type="GO" id="GO:0046872">
    <property type="term" value="F:metal ion binding"/>
    <property type="evidence" value="ECO:0007669"/>
    <property type="project" value="UniProtKB-KW"/>
</dbReference>
<dbReference type="GO" id="GO:0019843">
    <property type="term" value="F:rRNA binding"/>
    <property type="evidence" value="ECO:0007669"/>
    <property type="project" value="UniProtKB-KW"/>
</dbReference>
<evidence type="ECO:0000256" key="14">
    <source>
        <dbReference type="ARBA" id="ARBA00022884"/>
    </source>
</evidence>
<feature type="domain" description="DRBM" evidence="16">
    <location>
        <begin position="164"/>
        <end position="233"/>
    </location>
</feature>
<comment type="cofactor">
    <cofactor evidence="15">
        <name>Mg(2+)</name>
        <dbReference type="ChEBI" id="CHEBI:18420"/>
    </cofactor>
</comment>
<comment type="function">
    <text evidence="15">Digests double-stranded RNA. Involved in the processing of primary rRNA transcript to yield the immediate precursors to the large and small rRNAs (23S and 16S). Processes some mRNAs, and tRNAs when they are encoded in the rRNA operon. Processes pre-crRNA and tracrRNA of type II CRISPR loci if present in the organism.</text>
</comment>
<keyword evidence="8 15" id="KW-0819">tRNA processing</keyword>
<keyword evidence="6 15" id="KW-0698">rRNA processing</keyword>
<dbReference type="PROSITE" id="PS00517">
    <property type="entry name" value="RNASE_3_1"/>
    <property type="match status" value="1"/>
</dbReference>
<protein>
    <recommendedName>
        <fullName evidence="15">Ribonuclease 3</fullName>
        <ecNumber evidence="15">3.1.26.3</ecNumber>
    </recommendedName>
    <alternativeName>
        <fullName evidence="15">Ribonuclease III</fullName>
        <shortName evidence="15">RNase III</shortName>
    </alternativeName>
</protein>
<name>A0A9D2K9N1_9BACT</name>
<dbReference type="PROSITE" id="PS50137">
    <property type="entry name" value="DS_RBD"/>
    <property type="match status" value="1"/>
</dbReference>
<accession>A0A9D2K9N1</accession>
<evidence type="ECO:0000259" key="17">
    <source>
        <dbReference type="PROSITE" id="PS50142"/>
    </source>
</evidence>
<dbReference type="GO" id="GO:0010468">
    <property type="term" value="P:regulation of gene expression"/>
    <property type="evidence" value="ECO:0007669"/>
    <property type="project" value="TreeGrafter"/>
</dbReference>
<dbReference type="PANTHER" id="PTHR11207:SF0">
    <property type="entry name" value="RIBONUCLEASE 3"/>
    <property type="match status" value="1"/>
</dbReference>
<dbReference type="Pfam" id="PF14622">
    <property type="entry name" value="Ribonucleas_3_3"/>
    <property type="match status" value="1"/>
</dbReference>
<evidence type="ECO:0000313" key="19">
    <source>
        <dbReference type="Proteomes" id="UP000824176"/>
    </source>
</evidence>
<keyword evidence="9 15" id="KW-0540">Nuclease</keyword>
<keyword evidence="7 15" id="KW-0507">mRNA processing</keyword>
<keyword evidence="10 15" id="KW-0479">Metal-binding</keyword>
<dbReference type="SUPFAM" id="SSF69065">
    <property type="entry name" value="RNase III domain-like"/>
    <property type="match status" value="1"/>
</dbReference>
<comment type="similarity">
    <text evidence="3">Belongs to the ribonuclease III family.</text>
</comment>
<reference evidence="18" key="1">
    <citation type="journal article" date="2021" name="PeerJ">
        <title>Extensive microbial diversity within the chicken gut microbiome revealed by metagenomics and culture.</title>
        <authorList>
            <person name="Gilroy R."/>
            <person name="Ravi A."/>
            <person name="Getino M."/>
            <person name="Pursley I."/>
            <person name="Horton D.L."/>
            <person name="Alikhan N.F."/>
            <person name="Baker D."/>
            <person name="Gharbi K."/>
            <person name="Hall N."/>
            <person name="Watson M."/>
            <person name="Adriaenssens E.M."/>
            <person name="Foster-Nyarko E."/>
            <person name="Jarju S."/>
            <person name="Secka A."/>
            <person name="Antonio M."/>
            <person name="Oren A."/>
            <person name="Chaudhuri R.R."/>
            <person name="La Ragione R."/>
            <person name="Hildebrand F."/>
            <person name="Pallen M.J."/>
        </authorList>
    </citation>
    <scope>NUCLEOTIDE SEQUENCE</scope>
    <source>
        <strain evidence="18">ChiW4-1371</strain>
    </source>
</reference>
<feature type="active site" evidence="15">
    <location>
        <position position="126"/>
    </location>
</feature>
<comment type="subcellular location">
    <subcellularLocation>
        <location evidence="2 15">Cytoplasm</location>
    </subcellularLocation>
</comment>
<dbReference type="GO" id="GO:0003725">
    <property type="term" value="F:double-stranded RNA binding"/>
    <property type="evidence" value="ECO:0007669"/>
    <property type="project" value="TreeGrafter"/>
</dbReference>
<dbReference type="EC" id="3.1.26.3" evidence="15"/>
<dbReference type="InterPro" id="IPR000999">
    <property type="entry name" value="RNase_III_dom"/>
</dbReference>
<evidence type="ECO:0000256" key="7">
    <source>
        <dbReference type="ARBA" id="ARBA00022664"/>
    </source>
</evidence>
<organism evidence="18 19">
    <name type="scientific">Candidatus Mucispirillum faecigallinarum</name>
    <dbReference type="NCBI Taxonomy" id="2838699"/>
    <lineage>
        <taxon>Bacteria</taxon>
        <taxon>Pseudomonadati</taxon>
        <taxon>Deferribacterota</taxon>
        <taxon>Deferribacteres</taxon>
        <taxon>Deferribacterales</taxon>
        <taxon>Mucispirillaceae</taxon>
        <taxon>Mucispirillum</taxon>
    </lineage>
</organism>
<dbReference type="Gene3D" id="1.10.1520.10">
    <property type="entry name" value="Ribonuclease III domain"/>
    <property type="match status" value="1"/>
</dbReference>
<evidence type="ECO:0000256" key="6">
    <source>
        <dbReference type="ARBA" id="ARBA00022552"/>
    </source>
</evidence>
<evidence type="ECO:0000313" key="18">
    <source>
        <dbReference type="EMBL" id="HIZ88459.1"/>
    </source>
</evidence>
<feature type="binding site" evidence="15">
    <location>
        <position position="123"/>
    </location>
    <ligand>
        <name>Mg(2+)</name>
        <dbReference type="ChEBI" id="CHEBI:18420"/>
    </ligand>
</feature>
<dbReference type="GO" id="GO:0006397">
    <property type="term" value="P:mRNA processing"/>
    <property type="evidence" value="ECO:0007669"/>
    <property type="project" value="UniProtKB-UniRule"/>
</dbReference>
<evidence type="ECO:0000256" key="10">
    <source>
        <dbReference type="ARBA" id="ARBA00022723"/>
    </source>
</evidence>
<proteinExistence type="inferred from homology"/>
<dbReference type="FunFam" id="1.10.1520.10:FF:000001">
    <property type="entry name" value="Ribonuclease 3"/>
    <property type="match status" value="1"/>
</dbReference>
<feature type="domain" description="RNase III" evidence="17">
    <location>
        <begin position="10"/>
        <end position="137"/>
    </location>
</feature>
<dbReference type="GO" id="GO:0004525">
    <property type="term" value="F:ribonuclease III activity"/>
    <property type="evidence" value="ECO:0007669"/>
    <property type="project" value="UniProtKB-UniRule"/>
</dbReference>
<dbReference type="PROSITE" id="PS50142">
    <property type="entry name" value="RNASE_3_2"/>
    <property type="match status" value="1"/>
</dbReference>
<dbReference type="AlphaFoldDB" id="A0A9D2K9N1"/>
<comment type="caution">
    <text evidence="18">The sequence shown here is derived from an EMBL/GenBank/DDBJ whole genome shotgun (WGS) entry which is preliminary data.</text>
</comment>
<reference evidence="18" key="2">
    <citation type="submission" date="2021-04" db="EMBL/GenBank/DDBJ databases">
        <authorList>
            <person name="Gilroy R."/>
        </authorList>
    </citation>
    <scope>NUCLEOTIDE SEQUENCE</scope>
    <source>
        <strain evidence="18">ChiW4-1371</strain>
    </source>
</reference>
<dbReference type="GO" id="GO:0005737">
    <property type="term" value="C:cytoplasm"/>
    <property type="evidence" value="ECO:0007669"/>
    <property type="project" value="UniProtKB-SubCell"/>
</dbReference>
<dbReference type="SMART" id="SM00535">
    <property type="entry name" value="RIBOc"/>
    <property type="match status" value="1"/>
</dbReference>
<evidence type="ECO:0000256" key="2">
    <source>
        <dbReference type="ARBA" id="ARBA00004496"/>
    </source>
</evidence>
<evidence type="ECO:0000256" key="12">
    <source>
        <dbReference type="ARBA" id="ARBA00022801"/>
    </source>
</evidence>
<evidence type="ECO:0000256" key="5">
    <source>
        <dbReference type="ARBA" id="ARBA00022490"/>
    </source>
</evidence>
<dbReference type="Pfam" id="PF00035">
    <property type="entry name" value="dsrm"/>
    <property type="match status" value="1"/>
</dbReference>
<gene>
    <name evidence="15 18" type="primary">rnc</name>
    <name evidence="18" type="ORF">H9804_00810</name>
</gene>
<evidence type="ECO:0000256" key="8">
    <source>
        <dbReference type="ARBA" id="ARBA00022694"/>
    </source>
</evidence>
<dbReference type="GO" id="GO:0042802">
    <property type="term" value="F:identical protein binding"/>
    <property type="evidence" value="ECO:0007669"/>
    <property type="project" value="UniProtKB-ARBA"/>
</dbReference>
<dbReference type="Proteomes" id="UP000824176">
    <property type="component" value="Unassembled WGS sequence"/>
</dbReference>
<evidence type="ECO:0000256" key="4">
    <source>
        <dbReference type="ARBA" id="ARBA00011738"/>
    </source>
</evidence>
<dbReference type="NCBIfam" id="TIGR02191">
    <property type="entry name" value="RNaseIII"/>
    <property type="match status" value="1"/>
</dbReference>
<dbReference type="InterPro" id="IPR011907">
    <property type="entry name" value="RNase_III"/>
</dbReference>
<keyword evidence="15" id="KW-0699">rRNA-binding</keyword>
<comment type="subunit">
    <text evidence="4 15">Homodimer.</text>
</comment>
<keyword evidence="13 15" id="KW-0460">Magnesium</keyword>
<dbReference type="GO" id="GO:0006364">
    <property type="term" value="P:rRNA processing"/>
    <property type="evidence" value="ECO:0007669"/>
    <property type="project" value="UniProtKB-UniRule"/>
</dbReference>
<dbReference type="EMBL" id="DXAQ01000014">
    <property type="protein sequence ID" value="HIZ88459.1"/>
    <property type="molecule type" value="Genomic_DNA"/>
</dbReference>
<evidence type="ECO:0000256" key="9">
    <source>
        <dbReference type="ARBA" id="ARBA00022722"/>
    </source>
</evidence>
<dbReference type="FunFam" id="3.30.160.20:FF:000003">
    <property type="entry name" value="Ribonuclease 3"/>
    <property type="match status" value="1"/>
</dbReference>
<dbReference type="Gene3D" id="3.30.160.20">
    <property type="match status" value="1"/>
</dbReference>
<keyword evidence="5 15" id="KW-0963">Cytoplasm</keyword>
<keyword evidence="12 15" id="KW-0378">Hydrolase</keyword>
<evidence type="ECO:0000256" key="15">
    <source>
        <dbReference type="HAMAP-Rule" id="MF_00104"/>
    </source>
</evidence>
<feature type="binding site" evidence="15">
    <location>
        <position position="50"/>
    </location>
    <ligand>
        <name>Mg(2+)</name>
        <dbReference type="ChEBI" id="CHEBI:18420"/>
    </ligand>
</feature>
<sequence>MLNNLSSAYISNIEEKINYTFNDKGLLLRSLTHSSYAHDNNLDYNYERLEFLGDAVVELIITEYLVKKYPDFQEGDLSILRAYIVNAQALYEVSKKIDLSSNILLGKSEFNGVDNIKKAIVADIFEAVMAAVYLDGGYEKVKSIVLNLLEEFIIEAVKKNSFRDAKTLLQQLCQRDFGKLPEYSLISSTGPEHNKTFYVEVDVCGVMKMRGKGRSKKEAEKQAASMALEQYKKNNG</sequence>
<evidence type="ECO:0000256" key="13">
    <source>
        <dbReference type="ARBA" id="ARBA00022842"/>
    </source>
</evidence>
<dbReference type="CDD" id="cd00593">
    <property type="entry name" value="RIBOc"/>
    <property type="match status" value="1"/>
</dbReference>
<evidence type="ECO:0000259" key="16">
    <source>
        <dbReference type="PROSITE" id="PS50137"/>
    </source>
</evidence>
<dbReference type="InterPro" id="IPR014720">
    <property type="entry name" value="dsRBD_dom"/>
</dbReference>
<dbReference type="SUPFAM" id="SSF54768">
    <property type="entry name" value="dsRNA-binding domain-like"/>
    <property type="match status" value="1"/>
</dbReference>
<dbReference type="PANTHER" id="PTHR11207">
    <property type="entry name" value="RIBONUCLEASE III"/>
    <property type="match status" value="1"/>
</dbReference>
<dbReference type="GO" id="GO:0008033">
    <property type="term" value="P:tRNA processing"/>
    <property type="evidence" value="ECO:0007669"/>
    <property type="project" value="UniProtKB-KW"/>
</dbReference>
<feature type="binding site" evidence="15">
    <location>
        <position position="126"/>
    </location>
    <ligand>
        <name>Mg(2+)</name>
        <dbReference type="ChEBI" id="CHEBI:18420"/>
    </ligand>
</feature>
<dbReference type="CDD" id="cd10845">
    <property type="entry name" value="DSRM_RNAse_III_family"/>
    <property type="match status" value="1"/>
</dbReference>
<keyword evidence="11 15" id="KW-0255">Endonuclease</keyword>
<dbReference type="HAMAP" id="MF_00104">
    <property type="entry name" value="RNase_III"/>
    <property type="match status" value="1"/>
</dbReference>
<feature type="active site" evidence="15">
    <location>
        <position position="54"/>
    </location>
</feature>
<comment type="catalytic activity">
    <reaction evidence="1 15">
        <text>Endonucleolytic cleavage to 5'-phosphomonoester.</text>
        <dbReference type="EC" id="3.1.26.3"/>
    </reaction>
</comment>
<evidence type="ECO:0000256" key="1">
    <source>
        <dbReference type="ARBA" id="ARBA00000109"/>
    </source>
</evidence>
<evidence type="ECO:0000256" key="11">
    <source>
        <dbReference type="ARBA" id="ARBA00022759"/>
    </source>
</evidence>
<dbReference type="SMART" id="SM00358">
    <property type="entry name" value="DSRM"/>
    <property type="match status" value="1"/>
</dbReference>
<evidence type="ECO:0000256" key="3">
    <source>
        <dbReference type="ARBA" id="ARBA00010183"/>
    </source>
</evidence>
<dbReference type="InterPro" id="IPR036389">
    <property type="entry name" value="RNase_III_sf"/>
</dbReference>
<keyword evidence="14 15" id="KW-0694">RNA-binding</keyword>